<reference evidence="2" key="1">
    <citation type="journal article" date="2020" name="Nature">
        <title>Giant virus diversity and host interactions through global metagenomics.</title>
        <authorList>
            <person name="Schulz F."/>
            <person name="Roux S."/>
            <person name="Paez-Espino D."/>
            <person name="Jungbluth S."/>
            <person name="Walsh D.A."/>
            <person name="Denef V.J."/>
            <person name="McMahon K.D."/>
            <person name="Konstantinidis K.T."/>
            <person name="Eloe-Fadrosh E.A."/>
            <person name="Kyrpides N.C."/>
            <person name="Woyke T."/>
        </authorList>
    </citation>
    <scope>NUCLEOTIDE SEQUENCE</scope>
    <source>
        <strain evidence="2">GVMAG-M-3300025880-75</strain>
    </source>
</reference>
<protein>
    <submittedName>
        <fullName evidence="2">Uncharacterized protein</fullName>
    </submittedName>
</protein>
<dbReference type="AlphaFoldDB" id="A0A6C0JAN1"/>
<accession>A0A6C0JAN1</accession>
<sequence>MDNYIEIILLGVLVILVYKKPIFLENINDNKILLALIILLNMYLLKNVGISAGIIMSFIIMVLIDTKENFCDTKKEGFTPKIQIWRPSIFTGPCLVDLDREMKVKGELATIESTEQLDNHTNNGYKIHQKQLY</sequence>
<proteinExistence type="predicted"/>
<evidence type="ECO:0000256" key="1">
    <source>
        <dbReference type="SAM" id="Phobius"/>
    </source>
</evidence>
<name>A0A6C0JAN1_9ZZZZ</name>
<keyword evidence="1" id="KW-1133">Transmembrane helix</keyword>
<organism evidence="2">
    <name type="scientific">viral metagenome</name>
    <dbReference type="NCBI Taxonomy" id="1070528"/>
    <lineage>
        <taxon>unclassified sequences</taxon>
        <taxon>metagenomes</taxon>
        <taxon>organismal metagenomes</taxon>
    </lineage>
</organism>
<keyword evidence="1" id="KW-0812">Transmembrane</keyword>
<feature type="transmembrane region" description="Helical" evidence="1">
    <location>
        <begin position="43"/>
        <end position="64"/>
    </location>
</feature>
<dbReference type="EMBL" id="MN740356">
    <property type="protein sequence ID" value="QHU02363.1"/>
    <property type="molecule type" value="Genomic_DNA"/>
</dbReference>
<keyword evidence="1" id="KW-0472">Membrane</keyword>
<evidence type="ECO:0000313" key="2">
    <source>
        <dbReference type="EMBL" id="QHU02363.1"/>
    </source>
</evidence>